<protein>
    <submittedName>
        <fullName evidence="4">EAL domain-containing protein</fullName>
    </submittedName>
</protein>
<dbReference type="SUPFAM" id="SSF55073">
    <property type="entry name" value="Nucleotide cyclase"/>
    <property type="match status" value="1"/>
</dbReference>
<dbReference type="Pfam" id="PF00563">
    <property type="entry name" value="EAL"/>
    <property type="match status" value="1"/>
</dbReference>
<proteinExistence type="predicted"/>
<comment type="caution">
    <text evidence="4">The sequence shown here is derived from an EMBL/GenBank/DDBJ whole genome shotgun (WGS) entry which is preliminary data.</text>
</comment>
<evidence type="ECO:0000313" key="4">
    <source>
        <dbReference type="EMBL" id="MDP2566333.1"/>
    </source>
</evidence>
<evidence type="ECO:0000259" key="2">
    <source>
        <dbReference type="PROSITE" id="PS50883"/>
    </source>
</evidence>
<sequence length="630" mass="71903">MHKLLARQLKRSKVNESFVQEYADIISRVSDAYELNEREINILERSLFITSNELNERNDLLKNQLNELSDTQQQLEHSISVLNATFDAIGEQVTVLDLKGNVVSANIMAREFFERFNLNAYNYFSQIDTIIKKGNKSADIIAQLKADSKQALSGEFESIDDKHYSYRSLPQLKNGQLIGRVFCIRDISVEKEHEEIIHFQAYHDALTGLANRQLFMDRLEHSLTLARRDDSMTAVLFLDLDNFKRVNDTEGHKGGDELLIKMVERINHRLREQDTLARIGGDEFVILVELVKSKNNIENLCEALLETISKEFIINGRPQYVSSSIGIALYPQDGITPDSLLSNADMAMYDAKNNGKNAYRFYHRKLEAHAREQMDIERELRKAINNQELEIYLQPKIGLDCNQILGAEVLMRWFTASGESIPPDLFIPIAESTGLIKKIGEFAISSAISLLEQWQQEGIPPLKLAVNLSIIEFQDEHFIDYIIESISNSSISGDQLIIELTESIFMENKEKMSKTMHKLKHYGVAFALDDFGKGYSSFSYLQLLPIDYLKIDKSFLQNVITDEQSAAIAKCIIDIGHNLDLAIIAEGIEDQETLDYVSKTHCEMAQGFFMYRPMPSDSFTKLIRKNSHAK</sequence>
<dbReference type="InterPro" id="IPR000160">
    <property type="entry name" value="GGDEF_dom"/>
</dbReference>
<dbReference type="InterPro" id="IPR029787">
    <property type="entry name" value="Nucleotide_cyclase"/>
</dbReference>
<organism evidence="4 5">
    <name type="scientific">Pseudoalteromonas marina</name>
    <dbReference type="NCBI Taxonomy" id="267375"/>
    <lineage>
        <taxon>Bacteria</taxon>
        <taxon>Pseudomonadati</taxon>
        <taxon>Pseudomonadota</taxon>
        <taxon>Gammaproteobacteria</taxon>
        <taxon>Alteromonadales</taxon>
        <taxon>Pseudoalteromonadaceae</taxon>
        <taxon>Pseudoalteromonas</taxon>
    </lineage>
</organism>
<accession>A0ABT9FHS0</accession>
<dbReference type="Pfam" id="PF00990">
    <property type="entry name" value="GGDEF"/>
    <property type="match status" value="1"/>
</dbReference>
<evidence type="ECO:0000259" key="3">
    <source>
        <dbReference type="PROSITE" id="PS50887"/>
    </source>
</evidence>
<dbReference type="RefSeq" id="WP_305472950.1">
    <property type="nucleotide sequence ID" value="NZ_JAUYVT010000019.1"/>
</dbReference>
<dbReference type="Gene3D" id="3.30.450.20">
    <property type="entry name" value="PAS domain"/>
    <property type="match status" value="1"/>
</dbReference>
<name>A0ABT9FHS0_9GAMM</name>
<feature type="domain" description="EAL" evidence="2">
    <location>
        <begin position="373"/>
        <end position="627"/>
    </location>
</feature>
<dbReference type="PANTHER" id="PTHR44757:SF2">
    <property type="entry name" value="BIOFILM ARCHITECTURE MAINTENANCE PROTEIN MBAA"/>
    <property type="match status" value="1"/>
</dbReference>
<dbReference type="NCBIfam" id="TIGR00254">
    <property type="entry name" value="GGDEF"/>
    <property type="match status" value="1"/>
</dbReference>
<dbReference type="SUPFAM" id="SSF141868">
    <property type="entry name" value="EAL domain-like"/>
    <property type="match status" value="1"/>
</dbReference>
<dbReference type="InterPro" id="IPR052155">
    <property type="entry name" value="Biofilm_reg_signaling"/>
</dbReference>
<dbReference type="InterPro" id="IPR043128">
    <property type="entry name" value="Rev_trsase/Diguanyl_cyclase"/>
</dbReference>
<evidence type="ECO:0000256" key="1">
    <source>
        <dbReference type="SAM" id="Coils"/>
    </source>
</evidence>
<dbReference type="Gene3D" id="3.20.20.450">
    <property type="entry name" value="EAL domain"/>
    <property type="match status" value="1"/>
</dbReference>
<dbReference type="CDD" id="cd01949">
    <property type="entry name" value="GGDEF"/>
    <property type="match status" value="1"/>
</dbReference>
<dbReference type="Gene3D" id="3.30.70.270">
    <property type="match status" value="1"/>
</dbReference>
<dbReference type="InterPro" id="IPR001633">
    <property type="entry name" value="EAL_dom"/>
</dbReference>
<dbReference type="SMART" id="SM00052">
    <property type="entry name" value="EAL"/>
    <property type="match status" value="1"/>
</dbReference>
<dbReference type="Proteomes" id="UP001177212">
    <property type="component" value="Unassembled WGS sequence"/>
</dbReference>
<gene>
    <name evidence="4" type="ORF">Q8W34_16920</name>
</gene>
<dbReference type="EMBL" id="JAUYVT010000019">
    <property type="protein sequence ID" value="MDP2566333.1"/>
    <property type="molecule type" value="Genomic_DNA"/>
</dbReference>
<dbReference type="PROSITE" id="PS50887">
    <property type="entry name" value="GGDEF"/>
    <property type="match status" value="1"/>
</dbReference>
<reference evidence="4" key="1">
    <citation type="submission" date="2023-07" db="EMBL/GenBank/DDBJ databases">
        <title>Genome content predicts the carbon catabolic preferences of heterotrophic bacteria.</title>
        <authorList>
            <person name="Gralka M."/>
        </authorList>
    </citation>
    <scope>NUCLEOTIDE SEQUENCE</scope>
    <source>
        <strain evidence="4">4G09</strain>
    </source>
</reference>
<dbReference type="CDD" id="cd01948">
    <property type="entry name" value="EAL"/>
    <property type="match status" value="1"/>
</dbReference>
<dbReference type="PROSITE" id="PS50883">
    <property type="entry name" value="EAL"/>
    <property type="match status" value="1"/>
</dbReference>
<keyword evidence="1" id="KW-0175">Coiled coil</keyword>
<dbReference type="SMART" id="SM00267">
    <property type="entry name" value="GGDEF"/>
    <property type="match status" value="1"/>
</dbReference>
<dbReference type="PANTHER" id="PTHR44757">
    <property type="entry name" value="DIGUANYLATE CYCLASE DGCP"/>
    <property type="match status" value="1"/>
</dbReference>
<keyword evidence="5" id="KW-1185">Reference proteome</keyword>
<feature type="coiled-coil region" evidence="1">
    <location>
        <begin position="51"/>
        <end position="78"/>
    </location>
</feature>
<dbReference type="InterPro" id="IPR035919">
    <property type="entry name" value="EAL_sf"/>
</dbReference>
<evidence type="ECO:0000313" key="5">
    <source>
        <dbReference type="Proteomes" id="UP001177212"/>
    </source>
</evidence>
<feature type="domain" description="GGDEF" evidence="3">
    <location>
        <begin position="231"/>
        <end position="364"/>
    </location>
</feature>